<gene>
    <name evidence="1" type="ORF">OCBIM_22037261mg</name>
</gene>
<dbReference type="AlphaFoldDB" id="A0A0L8G9W3"/>
<organism evidence="1">
    <name type="scientific">Octopus bimaculoides</name>
    <name type="common">California two-spotted octopus</name>
    <dbReference type="NCBI Taxonomy" id="37653"/>
    <lineage>
        <taxon>Eukaryota</taxon>
        <taxon>Metazoa</taxon>
        <taxon>Spiralia</taxon>
        <taxon>Lophotrochozoa</taxon>
        <taxon>Mollusca</taxon>
        <taxon>Cephalopoda</taxon>
        <taxon>Coleoidea</taxon>
        <taxon>Octopodiformes</taxon>
        <taxon>Octopoda</taxon>
        <taxon>Incirrata</taxon>
        <taxon>Octopodidae</taxon>
        <taxon>Octopus</taxon>
    </lineage>
</organism>
<name>A0A0L8G9W3_OCTBM</name>
<proteinExistence type="predicted"/>
<accession>A0A0L8G9W3</accession>
<evidence type="ECO:0000313" key="1">
    <source>
        <dbReference type="EMBL" id="KOF73821.1"/>
    </source>
</evidence>
<dbReference type="EMBL" id="KQ422986">
    <property type="protein sequence ID" value="KOF73821.1"/>
    <property type="molecule type" value="Genomic_DNA"/>
</dbReference>
<reference evidence="1" key="1">
    <citation type="submission" date="2015-07" db="EMBL/GenBank/DDBJ databases">
        <title>MeaNS - Measles Nucleotide Surveillance Program.</title>
        <authorList>
            <person name="Tran T."/>
            <person name="Druce J."/>
        </authorList>
    </citation>
    <scope>NUCLEOTIDE SEQUENCE</scope>
    <source>
        <strain evidence="1">UCB-OBI-ISO-001</strain>
        <tissue evidence="1">Gonad</tissue>
    </source>
</reference>
<sequence>MYLRPTGIQYLLLTLCANVGQLKVARGFSLRPSCRFPTSMRRPPLPSTRLSAGKVLDILLAHSGPSLCKHLLTRWSLAEQQLYTLVNYPICNIDMCLHIYVVYQI</sequence>
<protein>
    <submittedName>
        <fullName evidence="1">Uncharacterized protein</fullName>
    </submittedName>
</protein>